<evidence type="ECO:0000256" key="4">
    <source>
        <dbReference type="ARBA" id="ARBA00022989"/>
    </source>
</evidence>
<dbReference type="GO" id="GO:0022857">
    <property type="term" value="F:transmembrane transporter activity"/>
    <property type="evidence" value="ECO:0007669"/>
    <property type="project" value="InterPro"/>
</dbReference>
<sequence>MTCVYKASPLMTGSRLPSPAVPLGAAPHRPFPSVYLTIDVISSCASHPIPPMDSSSEFTFMDSLSVNQAQALPPSYPASSVKPHCDIDSPIEYLDPRSHPHIEIRMHSPPFLDDTEKTQHTEAPLPVHPDIPMRIPDLPTKWSSSRKSLTTVIACGVTVMAAYAAGECSPAFDQLHRDWGVARVPYNLGTTLFTLGFAVTPMLLAPFSEAWGRRPVFLGSGVLFTVCLAGCGASNSLPGLLVGRFFLGVAGSSFSSIVGGVISDIYADHERNVPMALFSGTTLFGTGLGPLVSSIIASRTTWRWIYYSQAIVSACFVVLLYFFFDETRESVLLGRWADRMNEYFEEMEQKGCRGVYTGSGHGPRNNGPVRVRYRIESDLSKSVSLGEKLVLSCSRPFSFLLTEPVVSSFSLWVAFSWAVLYLNFGSIPLVFSTTYGFTLEQTGAVFTVILVSATLATLLSIFQDKAARKYNLFNTSPESRLYFACIESVCLPIGLFWFGWTAQPTIHWIVPTLGIGCAIAGIFAIYLATFNYLADAYGEFASSAIAAQSFCRNILGGVFPLVTNAMFEDLGYGVAGSILGGVGFALTLVPWVLVAFGPRIRAKSRFASASASASVNGGGGGGGGEGRCVDAA</sequence>
<comment type="subcellular location">
    <subcellularLocation>
        <location evidence="1">Cell membrane</location>
        <topology evidence="1">Multi-pass membrane protein</topology>
    </subcellularLocation>
</comment>
<feature type="transmembrane region" description="Helical" evidence="7">
    <location>
        <begin position="506"/>
        <end position="528"/>
    </location>
</feature>
<keyword evidence="5 7" id="KW-0472">Membrane</keyword>
<comment type="caution">
    <text evidence="9">The sequence shown here is derived from an EMBL/GenBank/DDBJ whole genome shotgun (WGS) entry which is preliminary data.</text>
</comment>
<feature type="transmembrane region" description="Helical" evidence="7">
    <location>
        <begin position="443"/>
        <end position="461"/>
    </location>
</feature>
<comment type="similarity">
    <text evidence="2">Belongs to the major facilitator superfamily.</text>
</comment>
<dbReference type="CDD" id="cd17323">
    <property type="entry name" value="MFS_Tpo1_MDR_like"/>
    <property type="match status" value="1"/>
</dbReference>
<dbReference type="PANTHER" id="PTHR23502">
    <property type="entry name" value="MAJOR FACILITATOR SUPERFAMILY"/>
    <property type="match status" value="1"/>
</dbReference>
<dbReference type="InterPro" id="IPR005829">
    <property type="entry name" value="Sugar_transporter_CS"/>
</dbReference>
<evidence type="ECO:0000256" key="2">
    <source>
        <dbReference type="ARBA" id="ARBA00008335"/>
    </source>
</evidence>
<feature type="transmembrane region" description="Helical" evidence="7">
    <location>
        <begin position="481"/>
        <end position="500"/>
    </location>
</feature>
<evidence type="ECO:0000313" key="9">
    <source>
        <dbReference type="EMBL" id="RDW61741.1"/>
    </source>
</evidence>
<dbReference type="InterPro" id="IPR020846">
    <property type="entry name" value="MFS_dom"/>
</dbReference>
<feature type="transmembrane region" description="Helical" evidence="7">
    <location>
        <begin position="186"/>
        <end position="204"/>
    </location>
</feature>
<evidence type="ECO:0000313" key="10">
    <source>
        <dbReference type="Proteomes" id="UP000256690"/>
    </source>
</evidence>
<dbReference type="OrthoDB" id="5376138at2759"/>
<accession>A0A3D8QJ48</accession>
<dbReference type="InterPro" id="IPR036259">
    <property type="entry name" value="MFS_trans_sf"/>
</dbReference>
<dbReference type="GO" id="GO:0140115">
    <property type="term" value="P:export across plasma membrane"/>
    <property type="evidence" value="ECO:0007669"/>
    <property type="project" value="UniProtKB-ARBA"/>
</dbReference>
<keyword evidence="3 7" id="KW-0812">Transmembrane</keyword>
<feature type="transmembrane region" description="Helical" evidence="7">
    <location>
        <begin position="275"/>
        <end position="298"/>
    </location>
</feature>
<dbReference type="GO" id="GO:0042908">
    <property type="term" value="P:xenobiotic transport"/>
    <property type="evidence" value="ECO:0007669"/>
    <property type="project" value="UniProtKB-ARBA"/>
</dbReference>
<evidence type="ECO:0000256" key="3">
    <source>
        <dbReference type="ARBA" id="ARBA00022692"/>
    </source>
</evidence>
<dbReference type="EMBL" id="PVWQ01000016">
    <property type="protein sequence ID" value="RDW61741.1"/>
    <property type="molecule type" value="Genomic_DNA"/>
</dbReference>
<dbReference type="InterPro" id="IPR011701">
    <property type="entry name" value="MFS"/>
</dbReference>
<dbReference type="RefSeq" id="XP_026598872.1">
    <property type="nucleotide sequence ID" value="XM_026752429.1"/>
</dbReference>
<dbReference type="PROSITE" id="PS50850">
    <property type="entry name" value="MFS"/>
    <property type="match status" value="1"/>
</dbReference>
<dbReference type="Proteomes" id="UP000256690">
    <property type="component" value="Unassembled WGS sequence"/>
</dbReference>
<feature type="compositionally biased region" description="Gly residues" evidence="6">
    <location>
        <begin position="616"/>
        <end position="626"/>
    </location>
</feature>
<feature type="transmembrane region" description="Helical" evidence="7">
    <location>
        <begin position="216"/>
        <end position="235"/>
    </location>
</feature>
<dbReference type="AlphaFoldDB" id="A0A3D8QJ48"/>
<dbReference type="PANTHER" id="PTHR23502:SF134">
    <property type="entry name" value="MAJOR FACILITATOR SUPERFAMILY (MFS) PROFILE DOMAIN-CONTAINING PROTEIN-RELATED"/>
    <property type="match status" value="1"/>
</dbReference>
<feature type="transmembrane region" description="Helical" evidence="7">
    <location>
        <begin position="574"/>
        <end position="596"/>
    </location>
</feature>
<evidence type="ECO:0000256" key="5">
    <source>
        <dbReference type="ARBA" id="ARBA00023136"/>
    </source>
</evidence>
<dbReference type="SUPFAM" id="SSF103473">
    <property type="entry name" value="MFS general substrate transporter"/>
    <property type="match status" value="1"/>
</dbReference>
<dbReference type="PROSITE" id="PS00216">
    <property type="entry name" value="SUGAR_TRANSPORT_1"/>
    <property type="match status" value="1"/>
</dbReference>
<reference evidence="9 10" key="1">
    <citation type="journal article" date="2018" name="IMA Fungus">
        <title>IMA Genome-F 9: Draft genome sequence of Annulohypoxylon stygium, Aspergillus mulundensis, Berkeleyomyces basicola (syn. Thielaviopsis basicola), Ceratocystis smalleyi, two Cercospora beticola strains, Coleophoma cylindrospora, Fusarium fracticaudum, Phialophora cf. hyalina, and Morchella septimelata.</title>
        <authorList>
            <person name="Wingfield B.D."/>
            <person name="Bills G.F."/>
            <person name="Dong Y."/>
            <person name="Huang W."/>
            <person name="Nel W.J."/>
            <person name="Swalarsk-Parry B.S."/>
            <person name="Vaghefi N."/>
            <person name="Wilken P.M."/>
            <person name="An Z."/>
            <person name="de Beer Z.W."/>
            <person name="De Vos L."/>
            <person name="Chen L."/>
            <person name="Duong T.A."/>
            <person name="Gao Y."/>
            <person name="Hammerbacher A."/>
            <person name="Kikkert J.R."/>
            <person name="Li Y."/>
            <person name="Li H."/>
            <person name="Li K."/>
            <person name="Li Q."/>
            <person name="Liu X."/>
            <person name="Ma X."/>
            <person name="Naidoo K."/>
            <person name="Pethybridge S.J."/>
            <person name="Sun J."/>
            <person name="Steenkamp E.T."/>
            <person name="van der Nest M.A."/>
            <person name="van Wyk S."/>
            <person name="Wingfield M.J."/>
            <person name="Xiong C."/>
            <person name="Yue Q."/>
            <person name="Zhang X."/>
        </authorList>
    </citation>
    <scope>NUCLEOTIDE SEQUENCE [LARGE SCALE GENOMIC DNA]</scope>
    <source>
        <strain evidence="9 10">DSM 5745</strain>
    </source>
</reference>
<name>A0A3D8QJ48_9EURO</name>
<dbReference type="FunFam" id="1.20.1720.10:FF:000061">
    <property type="entry name" value="Uncharacterized protein"/>
    <property type="match status" value="1"/>
</dbReference>
<evidence type="ECO:0000256" key="1">
    <source>
        <dbReference type="ARBA" id="ARBA00004651"/>
    </source>
</evidence>
<evidence type="ECO:0000256" key="7">
    <source>
        <dbReference type="SAM" id="Phobius"/>
    </source>
</evidence>
<dbReference type="GeneID" id="38120783"/>
<dbReference type="Pfam" id="PF07690">
    <property type="entry name" value="MFS_1"/>
    <property type="match status" value="1"/>
</dbReference>
<feature type="transmembrane region" description="Helical" evidence="7">
    <location>
        <begin position="241"/>
        <end position="263"/>
    </location>
</feature>
<dbReference type="Gene3D" id="1.20.1250.20">
    <property type="entry name" value="MFS general substrate transporter like domains"/>
    <property type="match status" value="1"/>
</dbReference>
<feature type="transmembrane region" description="Helical" evidence="7">
    <location>
        <begin position="409"/>
        <end position="431"/>
    </location>
</feature>
<protein>
    <recommendedName>
        <fullName evidence="8">Major facilitator superfamily (MFS) profile domain-containing protein</fullName>
    </recommendedName>
</protein>
<feature type="domain" description="Major facilitator superfamily (MFS) profile" evidence="8">
    <location>
        <begin position="150"/>
        <end position="601"/>
    </location>
</feature>
<keyword evidence="4 7" id="KW-1133">Transmembrane helix</keyword>
<organism evidence="9 10">
    <name type="scientific">Aspergillus mulundensis</name>
    <dbReference type="NCBI Taxonomy" id="1810919"/>
    <lineage>
        <taxon>Eukaryota</taxon>
        <taxon>Fungi</taxon>
        <taxon>Dikarya</taxon>
        <taxon>Ascomycota</taxon>
        <taxon>Pezizomycotina</taxon>
        <taxon>Eurotiomycetes</taxon>
        <taxon>Eurotiomycetidae</taxon>
        <taxon>Eurotiales</taxon>
        <taxon>Aspergillaceae</taxon>
        <taxon>Aspergillus</taxon>
        <taxon>Aspergillus subgen. Nidulantes</taxon>
    </lineage>
</organism>
<keyword evidence="10" id="KW-1185">Reference proteome</keyword>
<gene>
    <name evidence="9" type="ORF">DSM5745_10413</name>
</gene>
<feature type="transmembrane region" description="Helical" evidence="7">
    <location>
        <begin position="304"/>
        <end position="324"/>
    </location>
</feature>
<evidence type="ECO:0000259" key="8">
    <source>
        <dbReference type="PROSITE" id="PS50850"/>
    </source>
</evidence>
<dbReference type="STRING" id="1810919.A0A3D8QJ48"/>
<proteinExistence type="inferred from homology"/>
<feature type="region of interest" description="Disordered" evidence="6">
    <location>
        <begin position="611"/>
        <end position="632"/>
    </location>
</feature>
<dbReference type="FunFam" id="1.20.1250.20:FF:000082">
    <property type="entry name" value="MFS multidrug transporter, putative"/>
    <property type="match status" value="1"/>
</dbReference>
<evidence type="ECO:0000256" key="6">
    <source>
        <dbReference type="SAM" id="MobiDB-lite"/>
    </source>
</evidence>
<dbReference type="GO" id="GO:0005886">
    <property type="term" value="C:plasma membrane"/>
    <property type="evidence" value="ECO:0007669"/>
    <property type="project" value="UniProtKB-SubCell"/>
</dbReference>